<protein>
    <recommendedName>
        <fullName evidence="3">Pentapeptide repeat-containing protein</fullName>
    </recommendedName>
</protein>
<dbReference type="Gene3D" id="2.160.20.80">
    <property type="entry name" value="E3 ubiquitin-protein ligase SopA"/>
    <property type="match status" value="1"/>
</dbReference>
<sequence length="186" mass="21035">MIWPFTKKNEIEARVVGRVDVSKLNSYFVESETINKADFSGATFDSFTSVGSRFLNCSFENVIFKSICFGAGTVDSTYENCSFNRATINATAPGNARFINCTFENVDIKIIIALNIEMINCRFSGIIRKGFFNGEVPLSDDRQYLNRQTNIFEGNDFSECKLVDFEFRTNIDLSKQVLPEGWENGT</sequence>
<evidence type="ECO:0000313" key="2">
    <source>
        <dbReference type="Proteomes" id="UP001231109"/>
    </source>
</evidence>
<proteinExistence type="predicted"/>
<evidence type="ECO:0008006" key="3">
    <source>
        <dbReference type="Google" id="ProtNLM"/>
    </source>
</evidence>
<dbReference type="EMBL" id="JAPJDZ010000128">
    <property type="protein sequence ID" value="MDP5138306.1"/>
    <property type="molecule type" value="Genomic_DNA"/>
</dbReference>
<organism evidence="1 2">
    <name type="scientific">Rheinheimera baltica</name>
    <dbReference type="NCBI Taxonomy" id="67576"/>
    <lineage>
        <taxon>Bacteria</taxon>
        <taxon>Pseudomonadati</taxon>
        <taxon>Pseudomonadota</taxon>
        <taxon>Gammaproteobacteria</taxon>
        <taxon>Chromatiales</taxon>
        <taxon>Chromatiaceae</taxon>
        <taxon>Rheinheimera</taxon>
    </lineage>
</organism>
<reference evidence="1 2" key="1">
    <citation type="submission" date="2022-11" db="EMBL/GenBank/DDBJ databases">
        <title>Viruses from the air-sea interface of a natural surface slick.</title>
        <authorList>
            <person name="Rahlff J."/>
            <person name="Holmfeldt K."/>
        </authorList>
    </citation>
    <scope>NUCLEOTIDE SEQUENCE [LARGE SCALE GENOMIC DNA]</scope>
    <source>
        <strain evidence="1 2">SMS4</strain>
    </source>
</reference>
<dbReference type="Proteomes" id="UP001231109">
    <property type="component" value="Unassembled WGS sequence"/>
</dbReference>
<accession>A0ABT9I4I6</accession>
<name>A0ABT9I4I6_9GAMM</name>
<evidence type="ECO:0000313" key="1">
    <source>
        <dbReference type="EMBL" id="MDP5138306.1"/>
    </source>
</evidence>
<comment type="caution">
    <text evidence="1">The sequence shown here is derived from an EMBL/GenBank/DDBJ whole genome shotgun (WGS) entry which is preliminary data.</text>
</comment>
<dbReference type="RefSeq" id="WP_305977448.1">
    <property type="nucleotide sequence ID" value="NZ_JAPJDZ010000128.1"/>
</dbReference>
<gene>
    <name evidence="1" type="ORF">ORJ04_20365</name>
</gene>
<keyword evidence="2" id="KW-1185">Reference proteome</keyword>
<dbReference type="SUPFAM" id="SSF141571">
    <property type="entry name" value="Pentapeptide repeat-like"/>
    <property type="match status" value="1"/>
</dbReference>